<gene>
    <name evidence="1" type="ORF">ABFW12_22385</name>
</gene>
<keyword evidence="2" id="KW-1185">Reference proteome</keyword>
<accession>A0ABV3VHU8</accession>
<dbReference type="Proteomes" id="UP001558474">
    <property type="component" value="Unassembled WGS sequence"/>
</dbReference>
<dbReference type="RefSeq" id="WP_368573728.1">
    <property type="nucleotide sequence ID" value="NZ_JBDLOU010000056.1"/>
</dbReference>
<organism evidence="1 2">
    <name type="scientific">Mycolicibacterium porcinum</name>
    <dbReference type="NCBI Taxonomy" id="39693"/>
    <lineage>
        <taxon>Bacteria</taxon>
        <taxon>Bacillati</taxon>
        <taxon>Actinomycetota</taxon>
        <taxon>Actinomycetes</taxon>
        <taxon>Mycobacteriales</taxon>
        <taxon>Mycobacteriaceae</taxon>
        <taxon>Mycolicibacterium</taxon>
    </lineage>
</organism>
<sequence length="142" mass="15549">MTDPIPTTVPLCRAESCNGVANLAGLCDDHIRARKLTTKIQDALLEFLHVQQGATLQSSVGMNPENQQNVELAGWSIAQGIALLVSTCFESGISFDPEPISLVSKSLGPDPNWRVRFIWTAGKAEPFELEDIEHDDDQDDET</sequence>
<evidence type="ECO:0000313" key="2">
    <source>
        <dbReference type="Proteomes" id="UP001558474"/>
    </source>
</evidence>
<proteinExistence type="predicted"/>
<evidence type="ECO:0000313" key="1">
    <source>
        <dbReference type="EMBL" id="MEX3740978.1"/>
    </source>
</evidence>
<reference evidence="1 2" key="1">
    <citation type="submission" date="2024-04" db="EMBL/GenBank/DDBJ databases">
        <title>Genomic Markers of Mycobacteria.</title>
        <authorList>
            <person name="Soliman M.S."/>
            <person name="Elkholy A."/>
            <person name="Soliman N.S."/>
            <person name="Abbas A."/>
            <person name="Khayrat S."/>
            <person name="Shawky S."/>
        </authorList>
    </citation>
    <scope>NUCLEOTIDE SEQUENCE [LARGE SCALE GENOMIC DNA]</scope>
    <source>
        <strain evidence="1 2">Egy-CU-AM5</strain>
    </source>
</reference>
<comment type="caution">
    <text evidence="1">The sequence shown here is derived from an EMBL/GenBank/DDBJ whole genome shotgun (WGS) entry which is preliminary data.</text>
</comment>
<evidence type="ECO:0008006" key="3">
    <source>
        <dbReference type="Google" id="ProtNLM"/>
    </source>
</evidence>
<dbReference type="EMBL" id="JBDLOU010000056">
    <property type="protein sequence ID" value="MEX3740978.1"/>
    <property type="molecule type" value="Genomic_DNA"/>
</dbReference>
<protein>
    <recommendedName>
        <fullName evidence="3">HNH endonuclease</fullName>
    </recommendedName>
</protein>
<name>A0ABV3VHU8_9MYCO</name>